<dbReference type="AlphaFoldDB" id="A0A5B8Y2E6"/>
<reference evidence="1 2" key="1">
    <citation type="submission" date="2019-08" db="EMBL/GenBank/DDBJ databases">
        <authorList>
            <person name="Liang Q."/>
        </authorList>
    </citation>
    <scope>NUCLEOTIDE SEQUENCE [LARGE SCALE GENOMIC DNA]</scope>
    <source>
        <strain evidence="1 2">V1718</strain>
    </source>
</reference>
<name>A0A5B8Y2E6_9DELT</name>
<evidence type="ECO:0000313" key="2">
    <source>
        <dbReference type="Proteomes" id="UP000321595"/>
    </source>
</evidence>
<evidence type="ECO:0000313" key="1">
    <source>
        <dbReference type="EMBL" id="QED29869.1"/>
    </source>
</evidence>
<keyword evidence="2" id="KW-1185">Reference proteome</keyword>
<protein>
    <submittedName>
        <fullName evidence="1">Uncharacterized protein</fullName>
    </submittedName>
</protein>
<dbReference type="Proteomes" id="UP000321595">
    <property type="component" value="Chromosome"/>
</dbReference>
<organism evidence="1 2">
    <name type="scientific">Microvenator marinus</name>
    <dbReference type="NCBI Taxonomy" id="2600177"/>
    <lineage>
        <taxon>Bacteria</taxon>
        <taxon>Deltaproteobacteria</taxon>
        <taxon>Bradymonadales</taxon>
        <taxon>Microvenatoraceae</taxon>
        <taxon>Microvenator</taxon>
    </lineage>
</organism>
<gene>
    <name evidence="1" type="ORF">FRD01_22065</name>
</gene>
<dbReference type="KEGG" id="bbae:FRD01_22065"/>
<proteinExistence type="predicted"/>
<dbReference type="RefSeq" id="WP_146963102.1">
    <property type="nucleotide sequence ID" value="NZ_CP042467.1"/>
</dbReference>
<sequence length="193" mass="22100">MGKGYEVYNHGGTRESKLATICLTSNILTTRPTDIFSMTNQIESWIQKAKPIEEWHSDDFDECPEFPIYMLAPEDAKIVWGSVVGEAKNMFVGFPDDHWTNKKTKLGTHSMDEEDCDVGEQLETLRLAVDWQLDTWVLLLFGRGVVAVGQLESFLQRWIDMMGFEMFFLTNANGDWKEELVFVAGPNIFKCET</sequence>
<dbReference type="EMBL" id="CP042467">
    <property type="protein sequence ID" value="QED29869.1"/>
    <property type="molecule type" value="Genomic_DNA"/>
</dbReference>
<accession>A0A5B8Y2E6</accession>